<proteinExistence type="predicted"/>
<dbReference type="AlphaFoldDB" id="I1TIE5"/>
<gene>
    <name evidence="1" type="primary">orf37</name>
</gene>
<protein>
    <submittedName>
        <fullName evidence="1">Orf37</fullName>
    </submittedName>
</protein>
<keyword evidence="1" id="KW-0496">Mitochondrion</keyword>
<reference evidence="1" key="1">
    <citation type="journal article" date="2012" name="BMC Plant Biol.">
        <title>De novo assembly of the carrot mitochondrial genome using next generation sequencing of whole genomic DNA provides first evidence of DNA transfer into an angiosperm plastid genome.</title>
        <authorList>
            <person name="Iorizzo M."/>
            <person name="Senalik D."/>
            <person name="Szklarczyk M."/>
            <person name="Grzebelus D."/>
            <person name="Spooner D."/>
            <person name="Simon P."/>
        </authorList>
    </citation>
    <scope>NUCLEOTIDE SEQUENCE</scope>
    <source>
        <tissue evidence="1">Leaf</tissue>
    </source>
</reference>
<name>I1TIE5_DAUCS</name>
<sequence length="99" mass="11073">MNNFSILVVKPSFCEICSTPALYHEHTKGTASGQIGIIIQTLKSSLDGKRKTQPFLPILIIQTDGLTSNTGHPSYPILRKRVYIRRGEREVEPCYGMPL</sequence>
<dbReference type="EMBL" id="JQ248574">
    <property type="protein sequence ID" value="AEY81175.1"/>
    <property type="molecule type" value="Genomic_DNA"/>
</dbReference>
<organism evidence="1">
    <name type="scientific">Daucus carota subsp. sativus</name>
    <name type="common">Carrot</name>
    <dbReference type="NCBI Taxonomy" id="79200"/>
    <lineage>
        <taxon>Eukaryota</taxon>
        <taxon>Viridiplantae</taxon>
        <taxon>Streptophyta</taxon>
        <taxon>Embryophyta</taxon>
        <taxon>Tracheophyta</taxon>
        <taxon>Spermatophyta</taxon>
        <taxon>Magnoliopsida</taxon>
        <taxon>eudicotyledons</taxon>
        <taxon>Gunneridae</taxon>
        <taxon>Pentapetalae</taxon>
        <taxon>asterids</taxon>
        <taxon>campanulids</taxon>
        <taxon>Apiales</taxon>
        <taxon>Apiaceae</taxon>
        <taxon>Apioideae</taxon>
        <taxon>Scandiceae</taxon>
        <taxon>Daucinae</taxon>
        <taxon>Daucus</taxon>
        <taxon>Daucus sect. Daucus</taxon>
    </lineage>
</organism>
<geneLocation type="mitochondrion" evidence="1"/>
<accession>I1TIE5</accession>
<evidence type="ECO:0000313" key="1">
    <source>
        <dbReference type="EMBL" id="AEY81175.1"/>
    </source>
</evidence>